<dbReference type="PANTHER" id="PTHR35302:SF1">
    <property type="entry name" value="PROTEIN COFACTOR ASSEMBLY OF COMPLEX C SUBUNIT B CCB1, CHLOROPLASTIC"/>
    <property type="match status" value="1"/>
</dbReference>
<keyword evidence="2" id="KW-0812">Transmembrane</keyword>
<evidence type="ECO:0000256" key="2">
    <source>
        <dbReference type="SAM" id="Phobius"/>
    </source>
</evidence>
<keyword evidence="2" id="KW-1133">Transmembrane helix</keyword>
<feature type="transmembrane region" description="Helical" evidence="2">
    <location>
        <begin position="118"/>
        <end position="134"/>
    </location>
</feature>
<protein>
    <recommendedName>
        <fullName evidence="5">Cofactor assembly of complex C subunit B</fullName>
    </recommendedName>
</protein>
<organism evidence="3 4">
    <name type="scientific">Microcystis aeruginosa PCC 7806SL</name>
    <dbReference type="NCBI Taxonomy" id="1903187"/>
    <lineage>
        <taxon>Bacteria</taxon>
        <taxon>Bacillati</taxon>
        <taxon>Cyanobacteriota</taxon>
        <taxon>Cyanophyceae</taxon>
        <taxon>Oscillatoriophycideae</taxon>
        <taxon>Chroococcales</taxon>
        <taxon>Microcystaceae</taxon>
        <taxon>Microcystis</taxon>
    </lineage>
</organism>
<accession>A0AB33C9Z6</accession>
<reference evidence="3 4" key="1">
    <citation type="journal article" date="2018" name="Harmful Algae">
        <title>The highly heterogeneous methylated genomes and diverse restriction-modification systems of bloom-forming Microcystis.</title>
        <authorList>
            <person name="Zhao L."/>
            <person name="Song Y."/>
            <person name="Li L."/>
            <person name="Gan N."/>
            <person name="Brand J.J."/>
            <person name="Song L."/>
        </authorList>
    </citation>
    <scope>NUCLEOTIDE SEQUENCE [LARGE SCALE GENOMIC DNA]</scope>
    <source>
        <strain evidence="3 4">PCC 7806SL</strain>
    </source>
</reference>
<feature type="transmembrane region" description="Helical" evidence="2">
    <location>
        <begin position="12"/>
        <end position="30"/>
    </location>
</feature>
<evidence type="ECO:0000313" key="3">
    <source>
        <dbReference type="EMBL" id="ARI84256.1"/>
    </source>
</evidence>
<keyword evidence="1" id="KW-0175">Coiled coil</keyword>
<name>A0AB33C9Z6_MICA7</name>
<keyword evidence="4" id="KW-1185">Reference proteome</keyword>
<evidence type="ECO:0008006" key="5">
    <source>
        <dbReference type="Google" id="ProtNLM"/>
    </source>
</evidence>
<dbReference type="AlphaFoldDB" id="A0AB33C9Z6"/>
<dbReference type="Proteomes" id="UP000192439">
    <property type="component" value="Chromosome"/>
</dbReference>
<keyword evidence="2" id="KW-0472">Membrane</keyword>
<dbReference type="Pfam" id="PF12046">
    <property type="entry name" value="CCB1"/>
    <property type="match status" value="1"/>
</dbReference>
<feature type="coiled-coil region" evidence="1">
    <location>
        <begin position="151"/>
        <end position="178"/>
    </location>
</feature>
<proteinExistence type="predicted"/>
<evidence type="ECO:0000313" key="4">
    <source>
        <dbReference type="Proteomes" id="UP000192439"/>
    </source>
</evidence>
<dbReference type="InterPro" id="IPR021919">
    <property type="entry name" value="CCB1"/>
</dbReference>
<feature type="transmembrane region" description="Helical" evidence="2">
    <location>
        <begin position="88"/>
        <end position="112"/>
    </location>
</feature>
<sequence>MLLTAAMDTPVLSSTFFLTLLLMVGLFFFIRGSVKERIEQRVYLTSTSDDQLLEQLRDYFDRRSYQVKAIEPEQNIVRLQGFVPPSPFLAIFLTILAALGLFCFSLVLSVLFPDTNPYIFALVGLSPLAGVFYWQKVGRLEEVAFKVESKSQQTELTVKAHRDELRQLQDSLTFLERQ</sequence>
<dbReference type="EMBL" id="CP020771">
    <property type="protein sequence ID" value="ARI84256.1"/>
    <property type="molecule type" value="Genomic_DNA"/>
</dbReference>
<dbReference type="PANTHER" id="PTHR35302">
    <property type="match status" value="1"/>
</dbReference>
<gene>
    <name evidence="3" type="ORF">BH695_4977</name>
</gene>
<evidence type="ECO:0000256" key="1">
    <source>
        <dbReference type="SAM" id="Coils"/>
    </source>
</evidence>